<evidence type="ECO:0000256" key="1">
    <source>
        <dbReference type="SAM" id="Phobius"/>
    </source>
</evidence>
<keyword evidence="1" id="KW-1133">Transmembrane helix</keyword>
<reference evidence="2 3" key="1">
    <citation type="submission" date="2017-08" db="EMBL/GenBank/DDBJ databases">
        <authorList>
            <person name="de Groot N.N."/>
        </authorList>
    </citation>
    <scope>NUCLEOTIDE SEQUENCE [LARGE SCALE GENOMIC DNA]</scope>
    <source>
        <strain evidence="2 3">USBA 855</strain>
    </source>
</reference>
<name>A0A285VSF3_9GAMM</name>
<keyword evidence="1" id="KW-0472">Membrane</keyword>
<dbReference type="AlphaFoldDB" id="A0A285VSF3"/>
<evidence type="ECO:0000313" key="3">
    <source>
        <dbReference type="Proteomes" id="UP000219023"/>
    </source>
</evidence>
<accession>A0A285VSF3</accession>
<dbReference type="Proteomes" id="UP000219023">
    <property type="component" value="Unassembled WGS sequence"/>
</dbReference>
<proteinExistence type="predicted"/>
<feature type="transmembrane region" description="Helical" evidence="1">
    <location>
        <begin position="45"/>
        <end position="66"/>
    </location>
</feature>
<dbReference type="RefSeq" id="WP_218839435.1">
    <property type="nucleotide sequence ID" value="NZ_OBQJ01000007.1"/>
</dbReference>
<organism evidence="2 3">
    <name type="scientific">Chromohalobacter canadensis</name>
    <dbReference type="NCBI Taxonomy" id="141389"/>
    <lineage>
        <taxon>Bacteria</taxon>
        <taxon>Pseudomonadati</taxon>
        <taxon>Pseudomonadota</taxon>
        <taxon>Gammaproteobacteria</taxon>
        <taxon>Oceanospirillales</taxon>
        <taxon>Halomonadaceae</taxon>
        <taxon>Chromohalobacter</taxon>
    </lineage>
</organism>
<evidence type="ECO:0008006" key="4">
    <source>
        <dbReference type="Google" id="ProtNLM"/>
    </source>
</evidence>
<protein>
    <recommendedName>
        <fullName evidence="4">Phage abortive infection protein</fullName>
    </recommendedName>
</protein>
<evidence type="ECO:0000313" key="2">
    <source>
        <dbReference type="EMBL" id="SOC56797.1"/>
    </source>
</evidence>
<sequence>MNRYVVFASASIILVALFYFVNFYVKLGFRVSSDVSDWAALGDYMGGLLGPLLNFITIFILVKSLVFQKNSNEELKAEIEDNKKIGRLRSFENLFFNMLEAQNNIFDDLTLDVEVGGQLTVYKNADAVAVLEENIEDLRDAVISIEEIGKYLEDIDSADKLFGMLRSFYITVRIISEKLSNKEGFDFQDRESHFLTLINFTNFSHLRLVMLMVQFLECYPSSYLKEHEEFEGVLKKVGLSMKLY</sequence>
<keyword evidence="1" id="KW-0812">Transmembrane</keyword>
<dbReference type="EMBL" id="OBQJ01000007">
    <property type="protein sequence ID" value="SOC56797.1"/>
    <property type="molecule type" value="Genomic_DNA"/>
</dbReference>
<feature type="transmembrane region" description="Helical" evidence="1">
    <location>
        <begin position="5"/>
        <end position="25"/>
    </location>
</feature>
<gene>
    <name evidence="2" type="ORF">SAMN05421509_107264</name>
</gene>